<comment type="function">
    <text evidence="4">Possible regulatory or functional link with the histocompatibility cluster.</text>
</comment>
<dbReference type="InterPro" id="IPR006073">
    <property type="entry name" value="GTP-bd"/>
</dbReference>
<feature type="compositionally biased region" description="Basic residues" evidence="6">
    <location>
        <begin position="10"/>
        <end position="25"/>
    </location>
</feature>
<dbReference type="CDD" id="cd01857">
    <property type="entry name" value="HSR1_MMR1"/>
    <property type="match status" value="1"/>
</dbReference>
<reference evidence="8 9" key="1">
    <citation type="submission" date="2019-01" db="EMBL/GenBank/DDBJ databases">
        <title>A draft genome assembly of the solar-powered sea slug Elysia chlorotica.</title>
        <authorList>
            <person name="Cai H."/>
            <person name="Li Q."/>
            <person name="Fang X."/>
            <person name="Li J."/>
            <person name="Curtis N.E."/>
            <person name="Altenburger A."/>
            <person name="Shibata T."/>
            <person name="Feng M."/>
            <person name="Maeda T."/>
            <person name="Schwartz J.A."/>
            <person name="Shigenobu S."/>
            <person name="Lundholm N."/>
            <person name="Nishiyama T."/>
            <person name="Yang H."/>
            <person name="Hasebe M."/>
            <person name="Li S."/>
            <person name="Pierce S.K."/>
            <person name="Wang J."/>
        </authorList>
    </citation>
    <scope>NUCLEOTIDE SEQUENCE [LARGE SCALE GENOMIC DNA]</scope>
    <source>
        <strain evidence="8">EC2010</strain>
        <tissue evidence="8">Whole organism of an adult</tissue>
    </source>
</reference>
<keyword evidence="1" id="KW-0597">Phosphoprotein</keyword>
<evidence type="ECO:0000256" key="6">
    <source>
        <dbReference type="SAM" id="MobiDB-lite"/>
    </source>
</evidence>
<feature type="non-terminal residue" evidence="8">
    <location>
        <position position="419"/>
    </location>
</feature>
<keyword evidence="2" id="KW-0547">Nucleotide-binding</keyword>
<dbReference type="PROSITE" id="PS51721">
    <property type="entry name" value="G_CP"/>
    <property type="match status" value="1"/>
</dbReference>
<sequence>MPRKTPFSGKQKKKQLQEKKTRKQTGPKYLQGSGSEEDDDEEVPVRLADQDEKTTTEAGAESDPPHRAVSGIPEVQRINLQPQQRESSGLDANSFRLHFFKQDEQTLNKGKKEARKAIKPISTEHREWALEDVYPAGAKLDFPKRPSWRYTDSKDEVERNEQRYFKDYVQDILDQRRAQDLSFFELNLETWRQLWRVLEMSDILLIIADIRYPVLHIPPRLLTHVMTELKKWVVVVLNKVDLVSPVLVLAWKRYLEERFPGLHVVFFSSNPREVSADDRIDPSSVLRKRPFRTQTLPVGPEELYKTIKVLVGDSVDLSSWEQRLQEIGPEAQHDAGRGGDNESSTRENPKQSVLTIGCVGYPNAGKSTVLNSLVGKKVVSVSKTPGHTKHFQTIFLTPNVRLCDCPGLVFPSLVPKSLQ</sequence>
<evidence type="ECO:0000256" key="4">
    <source>
        <dbReference type="ARBA" id="ARBA00037770"/>
    </source>
</evidence>
<keyword evidence="9" id="KW-1185">Reference proteome</keyword>
<evidence type="ECO:0000259" key="7">
    <source>
        <dbReference type="PROSITE" id="PS51721"/>
    </source>
</evidence>
<feature type="region of interest" description="Disordered" evidence="6">
    <location>
        <begin position="328"/>
        <end position="350"/>
    </location>
</feature>
<dbReference type="PRINTS" id="PR00326">
    <property type="entry name" value="GTP1OBG"/>
</dbReference>
<evidence type="ECO:0000313" key="8">
    <source>
        <dbReference type="EMBL" id="RUS83076.1"/>
    </source>
</evidence>
<keyword evidence="3" id="KW-0342">GTP-binding</keyword>
<dbReference type="GO" id="GO:0005525">
    <property type="term" value="F:GTP binding"/>
    <property type="evidence" value="ECO:0007669"/>
    <property type="project" value="UniProtKB-KW"/>
</dbReference>
<dbReference type="AlphaFoldDB" id="A0A3S0ZQ24"/>
<evidence type="ECO:0000313" key="9">
    <source>
        <dbReference type="Proteomes" id="UP000271974"/>
    </source>
</evidence>
<dbReference type="Gene3D" id="3.40.50.300">
    <property type="entry name" value="P-loop containing nucleotide triphosphate hydrolases"/>
    <property type="match status" value="1"/>
</dbReference>
<organism evidence="8 9">
    <name type="scientific">Elysia chlorotica</name>
    <name type="common">Eastern emerald elysia</name>
    <name type="synonym">Sea slug</name>
    <dbReference type="NCBI Taxonomy" id="188477"/>
    <lineage>
        <taxon>Eukaryota</taxon>
        <taxon>Metazoa</taxon>
        <taxon>Spiralia</taxon>
        <taxon>Lophotrochozoa</taxon>
        <taxon>Mollusca</taxon>
        <taxon>Gastropoda</taxon>
        <taxon>Heterobranchia</taxon>
        <taxon>Euthyneura</taxon>
        <taxon>Panpulmonata</taxon>
        <taxon>Sacoglossa</taxon>
        <taxon>Placobranchoidea</taxon>
        <taxon>Plakobranchidae</taxon>
        <taxon>Elysia</taxon>
    </lineage>
</organism>
<dbReference type="PANTHER" id="PTHR45709:SF3">
    <property type="entry name" value="GUANINE NUCLEOTIDE-BINDING PROTEIN-LIKE 1"/>
    <property type="match status" value="1"/>
</dbReference>
<feature type="compositionally biased region" description="Polar residues" evidence="6">
    <location>
        <begin position="78"/>
        <end position="88"/>
    </location>
</feature>
<comment type="caution">
    <text evidence="8">The sequence shown here is derived from an EMBL/GenBank/DDBJ whole genome shotgun (WGS) entry which is preliminary data.</text>
</comment>
<feature type="domain" description="CP-type G" evidence="7">
    <location>
        <begin position="191"/>
        <end position="411"/>
    </location>
</feature>
<feature type="compositionally biased region" description="Basic and acidic residues" evidence="6">
    <location>
        <begin position="331"/>
        <end position="349"/>
    </location>
</feature>
<evidence type="ECO:0000256" key="3">
    <source>
        <dbReference type="ARBA" id="ARBA00023134"/>
    </source>
</evidence>
<dbReference type="Proteomes" id="UP000271974">
    <property type="component" value="Unassembled WGS sequence"/>
</dbReference>
<feature type="region of interest" description="Disordered" evidence="6">
    <location>
        <begin position="1"/>
        <end position="88"/>
    </location>
</feature>
<dbReference type="EMBL" id="RQTK01000259">
    <property type="protein sequence ID" value="RUS83076.1"/>
    <property type="molecule type" value="Genomic_DNA"/>
</dbReference>
<gene>
    <name evidence="8" type="ORF">EGW08_009162</name>
</gene>
<dbReference type="InterPro" id="IPR043358">
    <property type="entry name" value="GNL1-like"/>
</dbReference>
<dbReference type="InterPro" id="IPR030378">
    <property type="entry name" value="G_CP_dom"/>
</dbReference>
<proteinExistence type="predicted"/>
<dbReference type="STRING" id="188477.A0A3S0ZQ24"/>
<evidence type="ECO:0000256" key="5">
    <source>
        <dbReference type="ARBA" id="ARBA00039902"/>
    </source>
</evidence>
<dbReference type="GO" id="GO:0003924">
    <property type="term" value="F:GTPase activity"/>
    <property type="evidence" value="ECO:0007669"/>
    <property type="project" value="InterPro"/>
</dbReference>
<evidence type="ECO:0000256" key="2">
    <source>
        <dbReference type="ARBA" id="ARBA00022741"/>
    </source>
</evidence>
<accession>A0A3S0ZQ24</accession>
<dbReference type="Pfam" id="PF01926">
    <property type="entry name" value="MMR_HSR1"/>
    <property type="match status" value="1"/>
</dbReference>
<dbReference type="InterPro" id="IPR027417">
    <property type="entry name" value="P-loop_NTPase"/>
</dbReference>
<dbReference type="OrthoDB" id="391988at2759"/>
<evidence type="ECO:0000256" key="1">
    <source>
        <dbReference type="ARBA" id="ARBA00022553"/>
    </source>
</evidence>
<name>A0A3S0ZQ24_ELYCH</name>
<protein>
    <recommendedName>
        <fullName evidence="5">Guanine nucleotide-binding protein-like 1</fullName>
    </recommendedName>
</protein>
<dbReference type="PANTHER" id="PTHR45709">
    <property type="entry name" value="LARGE SUBUNIT GTPASE 1 HOMOLOG-RELATED"/>
    <property type="match status" value="1"/>
</dbReference>
<dbReference type="SUPFAM" id="SSF52540">
    <property type="entry name" value="P-loop containing nucleoside triphosphate hydrolases"/>
    <property type="match status" value="1"/>
</dbReference>